<evidence type="ECO:0000256" key="2">
    <source>
        <dbReference type="ARBA" id="ARBA00007293"/>
    </source>
</evidence>
<evidence type="ECO:0000256" key="4">
    <source>
        <dbReference type="ARBA" id="ARBA00023288"/>
    </source>
</evidence>
<keyword evidence="3" id="KW-0472">Membrane</keyword>
<comment type="caution">
    <text evidence="6">The sequence shown here is derived from an EMBL/GenBank/DDBJ whole genome shotgun (WGS) entry which is preliminary data.</text>
</comment>
<dbReference type="Proteomes" id="UP000770661">
    <property type="component" value="Unassembled WGS sequence"/>
</dbReference>
<feature type="lipid moiety-binding region" description="Phosphatidylserine amidated glycine; alternate" evidence="5">
    <location>
        <position position="121"/>
    </location>
</feature>
<keyword evidence="7" id="KW-1185">Reference proteome</keyword>
<dbReference type="GO" id="GO:0016020">
    <property type="term" value="C:membrane"/>
    <property type="evidence" value="ECO:0007669"/>
    <property type="project" value="UniProtKB-SubCell"/>
</dbReference>
<dbReference type="OrthoDB" id="6738456at2759"/>
<gene>
    <name evidence="6" type="primary">ATG8</name>
    <name evidence="6" type="ORF">GWK47_004239</name>
</gene>
<dbReference type="Pfam" id="PF02991">
    <property type="entry name" value="ATG8"/>
    <property type="match status" value="1"/>
</dbReference>
<dbReference type="Gene3D" id="3.10.20.90">
    <property type="entry name" value="Phosphatidylinositol 3-kinase Catalytic Subunit, Chain A, domain 1"/>
    <property type="match status" value="1"/>
</dbReference>
<accession>A0A8J4YHI3</accession>
<dbReference type="SUPFAM" id="SSF54236">
    <property type="entry name" value="Ubiquitin-like"/>
    <property type="match status" value="1"/>
</dbReference>
<dbReference type="EMBL" id="JACEEZ010004092">
    <property type="protein sequence ID" value="KAG0726658.1"/>
    <property type="molecule type" value="Genomic_DNA"/>
</dbReference>
<keyword evidence="4 5" id="KW-0449">Lipoprotein</keyword>
<comment type="similarity">
    <text evidence="2">Belongs to the ATG8 family.</text>
</comment>
<dbReference type="AlphaFoldDB" id="A0A8J4YHI3"/>
<name>A0A8J4YHI3_CHIOP</name>
<evidence type="ECO:0000313" key="6">
    <source>
        <dbReference type="EMBL" id="KAG0726658.1"/>
    </source>
</evidence>
<evidence type="ECO:0000256" key="3">
    <source>
        <dbReference type="ARBA" id="ARBA00023136"/>
    </source>
</evidence>
<organism evidence="6 7">
    <name type="scientific">Chionoecetes opilio</name>
    <name type="common">Atlantic snow crab</name>
    <name type="synonym">Cancer opilio</name>
    <dbReference type="NCBI Taxonomy" id="41210"/>
    <lineage>
        <taxon>Eukaryota</taxon>
        <taxon>Metazoa</taxon>
        <taxon>Ecdysozoa</taxon>
        <taxon>Arthropoda</taxon>
        <taxon>Crustacea</taxon>
        <taxon>Multicrustacea</taxon>
        <taxon>Malacostraca</taxon>
        <taxon>Eumalacostraca</taxon>
        <taxon>Eucarida</taxon>
        <taxon>Decapoda</taxon>
        <taxon>Pleocyemata</taxon>
        <taxon>Brachyura</taxon>
        <taxon>Eubrachyura</taxon>
        <taxon>Majoidea</taxon>
        <taxon>Majidae</taxon>
        <taxon>Chionoecetes</taxon>
    </lineage>
</organism>
<reference evidence="6" key="1">
    <citation type="submission" date="2020-07" db="EMBL/GenBank/DDBJ databases">
        <title>The High-quality genome of the commercially important snow crab, Chionoecetes opilio.</title>
        <authorList>
            <person name="Jeong J.-H."/>
            <person name="Ryu S."/>
        </authorList>
    </citation>
    <scope>NUCLEOTIDE SEQUENCE</scope>
    <source>
        <strain evidence="6">MADBK_172401_WGS</strain>
        <tissue evidence="6">Digestive gland</tissue>
    </source>
</reference>
<dbReference type="InterPro" id="IPR029071">
    <property type="entry name" value="Ubiquitin-like_domsf"/>
</dbReference>
<evidence type="ECO:0000256" key="1">
    <source>
        <dbReference type="ARBA" id="ARBA00004370"/>
    </source>
</evidence>
<comment type="subcellular location">
    <subcellularLocation>
        <location evidence="1">Membrane</location>
    </subcellularLocation>
</comment>
<evidence type="ECO:0000256" key="5">
    <source>
        <dbReference type="PIRSR" id="PIRSR604241-50"/>
    </source>
</evidence>
<protein>
    <submittedName>
        <fullName evidence="6">Autophagy-related protein 8</fullName>
    </submittedName>
</protein>
<evidence type="ECO:0000313" key="7">
    <source>
        <dbReference type="Proteomes" id="UP000770661"/>
    </source>
</evidence>
<dbReference type="InterPro" id="IPR004241">
    <property type="entry name" value="Atg8-like"/>
</dbReference>
<sequence>MKGSHRRWGFLQQYTQEERIGLVRRMKRRLPGHVPLVLARASQCRVGTHQELRVSAPGHLRLSQLHCALKARVQVPPRHSLIYFIGDHLAPLTCTLAHLYHHHAHQDHFLYITFCQENAQG</sequence>
<proteinExistence type="inferred from homology"/>